<dbReference type="PANTHER" id="PTHR36223">
    <property type="entry name" value="BETA-LACTAMASE-TYPE TRANSPEPTIDASE FOLD DOMAIN CONTAINING PROTEIN"/>
    <property type="match status" value="1"/>
</dbReference>
<dbReference type="EMBL" id="KV417593">
    <property type="protein sequence ID" value="KZP16391.1"/>
    <property type="molecule type" value="Genomic_DNA"/>
</dbReference>
<dbReference type="Proteomes" id="UP000076532">
    <property type="component" value="Unassembled WGS sequence"/>
</dbReference>
<dbReference type="AlphaFoldDB" id="A0A165Y590"/>
<dbReference type="EMBL" id="KV417705">
    <property type="protein sequence ID" value="KZP09220.1"/>
    <property type="molecule type" value="Genomic_DNA"/>
</dbReference>
<evidence type="ECO:0000256" key="1">
    <source>
        <dbReference type="SAM" id="MobiDB-lite"/>
    </source>
</evidence>
<dbReference type="InterPro" id="IPR057678">
    <property type="entry name" value="DUF7918"/>
</dbReference>
<evidence type="ECO:0000313" key="5">
    <source>
        <dbReference type="Proteomes" id="UP000076532"/>
    </source>
</evidence>
<sequence>MPLELDGFQSWVSYGSEEIACHGIEKSEDGKEVTCWIASEEGKKFSIKWTRPAQLARTAMRGKVQVDDIICRGIVMQDSNTPGCVYSRDGFTTSSTTVKPFMFASLKTTDDSNHNPADSTTSPKLGNIKLSIWKVQVTHVGRRTPRALPQDIASHGVKLGTETKRDLTSTNNIKSKKLDTQPMVTFVFKYRPIDVLQANGIALSTKTTNSTKAKSVRSKRRGSHSTKKG</sequence>
<dbReference type="STRING" id="436010.A0A165Y590"/>
<feature type="compositionally biased region" description="Basic residues" evidence="1">
    <location>
        <begin position="214"/>
        <end position="229"/>
    </location>
</feature>
<accession>A0A165Y590</accession>
<keyword evidence="5" id="KW-1185">Reference proteome</keyword>
<name>A0A165Y590_9AGAM</name>
<feature type="domain" description="DUF7918" evidence="2">
    <location>
        <begin position="25"/>
        <end position="201"/>
    </location>
</feature>
<evidence type="ECO:0000313" key="3">
    <source>
        <dbReference type="EMBL" id="KZP09220.1"/>
    </source>
</evidence>
<organism evidence="3 5">
    <name type="scientific">Athelia psychrophila</name>
    <dbReference type="NCBI Taxonomy" id="1759441"/>
    <lineage>
        <taxon>Eukaryota</taxon>
        <taxon>Fungi</taxon>
        <taxon>Dikarya</taxon>
        <taxon>Basidiomycota</taxon>
        <taxon>Agaricomycotina</taxon>
        <taxon>Agaricomycetes</taxon>
        <taxon>Agaricomycetidae</taxon>
        <taxon>Atheliales</taxon>
        <taxon>Atheliaceae</taxon>
        <taxon>Athelia</taxon>
    </lineage>
</organism>
<evidence type="ECO:0000313" key="4">
    <source>
        <dbReference type="EMBL" id="KZP16391.1"/>
    </source>
</evidence>
<reference evidence="3 5" key="1">
    <citation type="journal article" date="2016" name="Mol. Biol. Evol.">
        <title>Comparative Genomics of Early-Diverging Mushroom-Forming Fungi Provides Insights into the Origins of Lignocellulose Decay Capabilities.</title>
        <authorList>
            <person name="Nagy L.G."/>
            <person name="Riley R."/>
            <person name="Tritt A."/>
            <person name="Adam C."/>
            <person name="Daum C."/>
            <person name="Floudas D."/>
            <person name="Sun H."/>
            <person name="Yadav J.S."/>
            <person name="Pangilinan J."/>
            <person name="Larsson K.H."/>
            <person name="Matsuura K."/>
            <person name="Barry K."/>
            <person name="Labutti K."/>
            <person name="Kuo R."/>
            <person name="Ohm R.A."/>
            <person name="Bhattacharya S.S."/>
            <person name="Shirouzu T."/>
            <person name="Yoshinaga Y."/>
            <person name="Martin F.M."/>
            <person name="Grigoriev I.V."/>
            <person name="Hibbett D.S."/>
        </authorList>
    </citation>
    <scope>NUCLEOTIDE SEQUENCE [LARGE SCALE GENOMIC DNA]</scope>
    <source>
        <strain evidence="3 5">CBS 109695</strain>
    </source>
</reference>
<feature type="region of interest" description="Disordered" evidence="1">
    <location>
        <begin position="207"/>
        <end position="229"/>
    </location>
</feature>
<protein>
    <recommendedName>
        <fullName evidence="2">DUF7918 domain-containing protein</fullName>
    </recommendedName>
</protein>
<evidence type="ECO:0000259" key="2">
    <source>
        <dbReference type="Pfam" id="PF25534"/>
    </source>
</evidence>
<dbReference type="Pfam" id="PF25534">
    <property type="entry name" value="DUF7918"/>
    <property type="match status" value="1"/>
</dbReference>
<dbReference type="PANTHER" id="PTHR36223:SF1">
    <property type="entry name" value="TRANSCRIPTION ELONGATION FACTOR EAF N-TERMINAL DOMAIN-CONTAINING PROTEIN"/>
    <property type="match status" value="1"/>
</dbReference>
<proteinExistence type="predicted"/>
<gene>
    <name evidence="3" type="ORF">FIBSPDRAFT_242174</name>
    <name evidence="4" type="ORF">FIBSPDRAFT_59207</name>
</gene>
<dbReference type="OrthoDB" id="3364132at2759"/>